<accession>A0A251VKI3</accession>
<keyword evidence="3" id="KW-1185">Reference proteome</keyword>
<proteinExistence type="predicted"/>
<dbReference type="InParanoid" id="A0A251VKI3"/>
<organism evidence="2 3">
    <name type="scientific">Helianthus annuus</name>
    <name type="common">Common sunflower</name>
    <dbReference type="NCBI Taxonomy" id="4232"/>
    <lineage>
        <taxon>Eukaryota</taxon>
        <taxon>Viridiplantae</taxon>
        <taxon>Streptophyta</taxon>
        <taxon>Embryophyta</taxon>
        <taxon>Tracheophyta</taxon>
        <taxon>Spermatophyta</taxon>
        <taxon>Magnoliopsida</taxon>
        <taxon>eudicotyledons</taxon>
        <taxon>Gunneridae</taxon>
        <taxon>Pentapetalae</taxon>
        <taxon>asterids</taxon>
        <taxon>campanulids</taxon>
        <taxon>Asterales</taxon>
        <taxon>Asteraceae</taxon>
        <taxon>Asteroideae</taxon>
        <taxon>Heliantheae alliance</taxon>
        <taxon>Heliantheae</taxon>
        <taxon>Helianthus</taxon>
    </lineage>
</organism>
<dbReference type="Gramene" id="mRNA:HanXRQr2_Chr01g0001111">
    <property type="protein sequence ID" value="CDS:HanXRQr2_Chr01g0001111.1"/>
    <property type="gene ID" value="HanXRQr2_Chr01g0001111"/>
</dbReference>
<reference evidence="1 3" key="1">
    <citation type="journal article" date="2017" name="Nature">
        <title>The sunflower genome provides insights into oil metabolism, flowering and Asterid evolution.</title>
        <authorList>
            <person name="Badouin H."/>
            <person name="Gouzy J."/>
            <person name="Grassa C.J."/>
            <person name="Murat F."/>
            <person name="Staton S.E."/>
            <person name="Cottret L."/>
            <person name="Lelandais-Briere C."/>
            <person name="Owens G.L."/>
            <person name="Carrere S."/>
            <person name="Mayjonade B."/>
            <person name="Legrand L."/>
            <person name="Gill N."/>
            <person name="Kane N.C."/>
            <person name="Bowers J.E."/>
            <person name="Hubner S."/>
            <person name="Bellec A."/>
            <person name="Berard A."/>
            <person name="Berges H."/>
            <person name="Blanchet N."/>
            <person name="Boniface M.C."/>
            <person name="Brunel D."/>
            <person name="Catrice O."/>
            <person name="Chaidir N."/>
            <person name="Claudel C."/>
            <person name="Donnadieu C."/>
            <person name="Faraut T."/>
            <person name="Fievet G."/>
            <person name="Helmstetter N."/>
            <person name="King M."/>
            <person name="Knapp S.J."/>
            <person name="Lai Z."/>
            <person name="Le Paslier M.C."/>
            <person name="Lippi Y."/>
            <person name="Lorenzon L."/>
            <person name="Mandel J.R."/>
            <person name="Marage G."/>
            <person name="Marchand G."/>
            <person name="Marquand E."/>
            <person name="Bret-Mestries E."/>
            <person name="Morien E."/>
            <person name="Nambeesan S."/>
            <person name="Nguyen T."/>
            <person name="Pegot-Espagnet P."/>
            <person name="Pouilly N."/>
            <person name="Raftis F."/>
            <person name="Sallet E."/>
            <person name="Schiex T."/>
            <person name="Thomas J."/>
            <person name="Vandecasteele C."/>
            <person name="Vares D."/>
            <person name="Vear F."/>
            <person name="Vautrin S."/>
            <person name="Crespi M."/>
            <person name="Mangin B."/>
            <person name="Burke J.M."/>
            <person name="Salse J."/>
            <person name="Munos S."/>
            <person name="Vincourt P."/>
            <person name="Rieseberg L.H."/>
            <person name="Langlade N.B."/>
        </authorList>
    </citation>
    <scope>NUCLEOTIDE SEQUENCE [LARGE SCALE GENOMIC DNA]</scope>
    <source>
        <strain evidence="3">cv. SF193</strain>
        <tissue evidence="1">Leaves</tissue>
    </source>
</reference>
<evidence type="ECO:0000313" key="3">
    <source>
        <dbReference type="Proteomes" id="UP000215914"/>
    </source>
</evidence>
<reference evidence="1" key="3">
    <citation type="submission" date="2020-06" db="EMBL/GenBank/DDBJ databases">
        <title>Helianthus annuus Genome sequencing and assembly Release 2.</title>
        <authorList>
            <person name="Gouzy J."/>
            <person name="Langlade N."/>
            <person name="Munos S."/>
        </authorList>
    </citation>
    <scope>NUCLEOTIDE SEQUENCE</scope>
    <source>
        <tissue evidence="1">Leaves</tissue>
    </source>
</reference>
<sequence length="51" mass="5509">MGADGGRSWATKRRFLFHAGQKSTIAPKLLSLSFSSSSFHFVTLCITSTSS</sequence>
<name>A0A251VKI3_HELAN</name>
<gene>
    <name evidence="2" type="ORF">HannXRQ_Chr01g0000991</name>
    <name evidence="1" type="ORF">HanXRQr2_Chr01g0001111</name>
</gene>
<protein>
    <submittedName>
        <fullName evidence="2">Uncharacterized protein</fullName>
    </submittedName>
</protein>
<dbReference type="AlphaFoldDB" id="A0A251VKI3"/>
<dbReference type="EMBL" id="CM007890">
    <property type="protein sequence ID" value="OTG35829.1"/>
    <property type="molecule type" value="Genomic_DNA"/>
</dbReference>
<dbReference type="Proteomes" id="UP000215914">
    <property type="component" value="Chromosome 1"/>
</dbReference>
<evidence type="ECO:0000313" key="1">
    <source>
        <dbReference type="EMBL" id="KAF5820339.1"/>
    </source>
</evidence>
<dbReference type="EMBL" id="MNCJ02000316">
    <property type="protein sequence ID" value="KAF5820339.1"/>
    <property type="molecule type" value="Genomic_DNA"/>
</dbReference>
<evidence type="ECO:0000313" key="2">
    <source>
        <dbReference type="EMBL" id="OTG35829.1"/>
    </source>
</evidence>
<reference evidence="2" key="2">
    <citation type="submission" date="2017-02" db="EMBL/GenBank/DDBJ databases">
        <title>Sunflower complete genome.</title>
        <authorList>
            <person name="Langlade N."/>
            <person name="Munos S."/>
        </authorList>
    </citation>
    <scope>NUCLEOTIDE SEQUENCE [LARGE SCALE GENOMIC DNA]</scope>
    <source>
        <tissue evidence="2">Leaves</tissue>
    </source>
</reference>